<dbReference type="SUPFAM" id="SSF51905">
    <property type="entry name" value="FAD/NAD(P)-binding domain"/>
    <property type="match status" value="1"/>
</dbReference>
<dbReference type="OrthoDB" id="3356051at2"/>
<keyword evidence="2" id="KW-0560">Oxidoreductase</keyword>
<comment type="caution">
    <text evidence="2">The sequence shown here is derived from an EMBL/GenBank/DDBJ whole genome shotgun (WGS) entry which is preliminary data.</text>
</comment>
<proteinExistence type="predicted"/>
<dbReference type="InterPro" id="IPR002938">
    <property type="entry name" value="FAD-bd"/>
</dbReference>
<keyword evidence="2" id="KW-0503">Monooxygenase</keyword>
<reference evidence="2 3" key="1">
    <citation type="submission" date="2019-07" db="EMBL/GenBank/DDBJ databases">
        <title>Cryptosporangium phraense sp. nov., isolated from plant litter.</title>
        <authorList>
            <person name="Suriyachadkun C."/>
        </authorList>
    </citation>
    <scope>NUCLEOTIDE SEQUENCE [LARGE SCALE GENOMIC DNA]</scope>
    <source>
        <strain evidence="2 3">A-T 5661</strain>
    </source>
</reference>
<dbReference type="GO" id="GO:0004497">
    <property type="term" value="F:monooxygenase activity"/>
    <property type="evidence" value="ECO:0007669"/>
    <property type="project" value="UniProtKB-KW"/>
</dbReference>
<gene>
    <name evidence="2" type="ORF">FL583_22525</name>
</gene>
<keyword evidence="3" id="KW-1185">Reference proteome</keyword>
<feature type="domain" description="FAD-binding" evidence="1">
    <location>
        <begin position="2"/>
        <end position="352"/>
    </location>
</feature>
<accession>A0A545ANP5</accession>
<dbReference type="Gene3D" id="3.50.50.60">
    <property type="entry name" value="FAD/NAD(P)-binding domain"/>
    <property type="match status" value="1"/>
</dbReference>
<dbReference type="InterPro" id="IPR036188">
    <property type="entry name" value="FAD/NAD-bd_sf"/>
</dbReference>
<dbReference type="Pfam" id="PF01494">
    <property type="entry name" value="FAD_binding_3"/>
    <property type="match status" value="1"/>
</dbReference>
<dbReference type="InParanoid" id="A0A545ANP5"/>
<protein>
    <submittedName>
        <fullName evidence="2">Monooxygenase</fullName>
    </submittedName>
</protein>
<sequence>MVGASITGPILALLLCRAGFDAVSVLDAAPAVTERGGGVLGLRHPSLDILDRAGVDQNDYVTHPSERIRTIEVRHRRTNGPATHLYPGRNTTWTQLHHALTRRLPDGTLRTGQRVTHLHLAGGRPQLTVAGADPYSADLVIFCDGRTSVGRRILDPRRRLRYAGYVAHRGHTDAPTDNRTSYLADFCRYEPVPGGLQFNLAPVPGGLDWTMHLNTHAADYTAWCGTTPTRRAYLPAAPQAARDQVDQAAAEHLPAELADLVADTPRRAAAPVLDIPAPRRMVWPLGRGHTILLGDALAPVRPHTGMGANLGIEQAAGLTAALTQHSRHGADLPTALESFQARHLPAVTAVLREGRAIARALRLGV</sequence>
<dbReference type="GO" id="GO:0071949">
    <property type="term" value="F:FAD binding"/>
    <property type="evidence" value="ECO:0007669"/>
    <property type="project" value="InterPro"/>
</dbReference>
<evidence type="ECO:0000313" key="2">
    <source>
        <dbReference type="EMBL" id="TQS42906.1"/>
    </source>
</evidence>
<evidence type="ECO:0000313" key="3">
    <source>
        <dbReference type="Proteomes" id="UP000317982"/>
    </source>
</evidence>
<dbReference type="PANTHER" id="PTHR47469:SF2">
    <property type="entry name" value="OS06G0597600 PROTEIN"/>
    <property type="match status" value="1"/>
</dbReference>
<dbReference type="AlphaFoldDB" id="A0A545ANP5"/>
<dbReference type="EMBL" id="VIRS01000016">
    <property type="protein sequence ID" value="TQS42906.1"/>
    <property type="molecule type" value="Genomic_DNA"/>
</dbReference>
<dbReference type="PANTHER" id="PTHR47469">
    <property type="entry name" value="MONOOXYGENASE-LIKE"/>
    <property type="match status" value="1"/>
</dbReference>
<evidence type="ECO:0000259" key="1">
    <source>
        <dbReference type="Pfam" id="PF01494"/>
    </source>
</evidence>
<dbReference type="Proteomes" id="UP000317982">
    <property type="component" value="Unassembled WGS sequence"/>
</dbReference>
<organism evidence="2 3">
    <name type="scientific">Cryptosporangium phraense</name>
    <dbReference type="NCBI Taxonomy" id="2593070"/>
    <lineage>
        <taxon>Bacteria</taxon>
        <taxon>Bacillati</taxon>
        <taxon>Actinomycetota</taxon>
        <taxon>Actinomycetes</taxon>
        <taxon>Cryptosporangiales</taxon>
        <taxon>Cryptosporangiaceae</taxon>
        <taxon>Cryptosporangium</taxon>
    </lineage>
</organism>
<dbReference type="InterPro" id="IPR053212">
    <property type="entry name" value="DHP_3-monooxygenase"/>
</dbReference>
<name>A0A545ANP5_9ACTN</name>
<dbReference type="PRINTS" id="PR00420">
    <property type="entry name" value="RNGMNOXGNASE"/>
</dbReference>